<dbReference type="STRING" id="869212.Turpa_2737"/>
<dbReference type="InterPro" id="IPR006860">
    <property type="entry name" value="FecR"/>
</dbReference>
<proteinExistence type="predicted"/>
<dbReference type="Gene3D" id="2.60.120.1440">
    <property type="match status" value="1"/>
</dbReference>
<dbReference type="Pfam" id="PF04773">
    <property type="entry name" value="FecR"/>
    <property type="match status" value="1"/>
</dbReference>
<feature type="domain" description="FecR protein" evidence="2">
    <location>
        <begin position="55"/>
        <end position="152"/>
    </location>
</feature>
<feature type="chain" id="PRO_5003686005" evidence="1">
    <location>
        <begin position="21"/>
        <end position="221"/>
    </location>
</feature>
<dbReference type="RefSeq" id="WP_014803878.1">
    <property type="nucleotide sequence ID" value="NC_018020.1"/>
</dbReference>
<evidence type="ECO:0000259" key="2">
    <source>
        <dbReference type="Pfam" id="PF04773"/>
    </source>
</evidence>
<protein>
    <submittedName>
        <fullName evidence="3">FecR family protein</fullName>
    </submittedName>
</protein>
<keyword evidence="1" id="KW-0732">Signal</keyword>
<dbReference type="AlphaFoldDB" id="I4B7W9"/>
<accession>I4B7W9</accession>
<dbReference type="HOGENOM" id="CLU_1244677_0_0_12"/>
<keyword evidence="4" id="KW-1185">Reference proteome</keyword>
<reference evidence="3 4" key="1">
    <citation type="submission" date="2012-06" db="EMBL/GenBank/DDBJ databases">
        <title>The complete chromosome of genome of Turneriella parva DSM 21527.</title>
        <authorList>
            <consortium name="US DOE Joint Genome Institute (JGI-PGF)"/>
            <person name="Lucas S."/>
            <person name="Han J."/>
            <person name="Lapidus A."/>
            <person name="Bruce D."/>
            <person name="Goodwin L."/>
            <person name="Pitluck S."/>
            <person name="Peters L."/>
            <person name="Kyrpides N."/>
            <person name="Mavromatis K."/>
            <person name="Ivanova N."/>
            <person name="Mikhailova N."/>
            <person name="Chertkov O."/>
            <person name="Detter J.C."/>
            <person name="Tapia R."/>
            <person name="Han C."/>
            <person name="Land M."/>
            <person name="Hauser L."/>
            <person name="Markowitz V."/>
            <person name="Cheng J.-F."/>
            <person name="Hugenholtz P."/>
            <person name="Woyke T."/>
            <person name="Wu D."/>
            <person name="Gronow S."/>
            <person name="Wellnitz S."/>
            <person name="Brambilla E."/>
            <person name="Klenk H.-P."/>
            <person name="Eisen J.A."/>
        </authorList>
    </citation>
    <scope>NUCLEOTIDE SEQUENCE [LARGE SCALE GENOMIC DNA]</scope>
    <source>
        <strain evidence="4">ATCC BAA-1111 / DSM 21527 / NCTC 11395 / H</strain>
    </source>
</reference>
<organism evidence="3 4">
    <name type="scientific">Turneriella parva (strain ATCC BAA-1111 / DSM 21527 / NCTC 11395 / H)</name>
    <name type="common">Leptospira parva</name>
    <dbReference type="NCBI Taxonomy" id="869212"/>
    <lineage>
        <taxon>Bacteria</taxon>
        <taxon>Pseudomonadati</taxon>
        <taxon>Spirochaetota</taxon>
        <taxon>Spirochaetia</taxon>
        <taxon>Leptospirales</taxon>
        <taxon>Leptospiraceae</taxon>
        <taxon>Turneriella</taxon>
    </lineage>
</organism>
<dbReference type="Proteomes" id="UP000006048">
    <property type="component" value="Chromosome"/>
</dbReference>
<evidence type="ECO:0000256" key="1">
    <source>
        <dbReference type="SAM" id="SignalP"/>
    </source>
</evidence>
<evidence type="ECO:0000313" key="4">
    <source>
        <dbReference type="Proteomes" id="UP000006048"/>
    </source>
</evidence>
<dbReference type="EMBL" id="CP002959">
    <property type="protein sequence ID" value="AFM13376.1"/>
    <property type="molecule type" value="Genomic_DNA"/>
</dbReference>
<dbReference type="OrthoDB" id="323334at2"/>
<dbReference type="KEGG" id="tpx:Turpa_2737"/>
<feature type="signal peptide" evidence="1">
    <location>
        <begin position="1"/>
        <end position="20"/>
    </location>
</feature>
<sequence length="221" mass="23724">MQSKNLFIAAVALFGTLSLAADAGKLTFVSGQVEIHDGKSWQKAALGALVKENEKIRTGKKGTVIISLKSGAALKLKSDSQIILSAVGASTTIDVESGSIFSKVGKRQPGQTFQIRAQTMVAAVRGTEFYFAFGKKKSDKADLWLCVNEGQVNVVDTSTKSDVNVNAGEGIVIPSSKPIPKPKAYAWTKKLNWNMDAQKGAVEDTTDLKGAYKDLLKHNYD</sequence>
<evidence type="ECO:0000313" key="3">
    <source>
        <dbReference type="EMBL" id="AFM13376.1"/>
    </source>
</evidence>
<gene>
    <name evidence="3" type="ordered locus">Turpa_2737</name>
</gene>
<name>I4B7W9_TURPD</name>
<dbReference type="PANTHER" id="PTHR38731">
    <property type="entry name" value="LIPL45-RELATED LIPOPROTEIN-RELATED"/>
    <property type="match status" value="1"/>
</dbReference>